<evidence type="ECO:0000313" key="2">
    <source>
        <dbReference type="EnsemblMetazoa" id="GAUT006220-PA"/>
    </source>
</evidence>
<keyword evidence="3" id="KW-1185">Reference proteome</keyword>
<sequence>MTVHRPGDVCHNSWLMKKLADCILFYDANWLKRINEPKENVLPMTSATAVSNSSKKINKICKIFKNTQRFRTWFSLIQIHLPCVVAVVVAAAITQPGMNFKHFKVLRREGSSWRSPQYLILNPTDCSSSNGFSFRSCRRSLFFVLLNKPRHIEIYANNNAITVLPAPPIAPNVVTVLTQEIIQVQSVFQKLHIDTFLIFCLTFGTNINSMLKKQQNITANATKTNDASCCDAITIPTGATKPEEGENKSTYTINNSNIVFVILINNLPNQTEFCELSQCSNSGRILISSVVDIGSSKGKVSNIRCKGSITCQAINIIRSTDKRPVTMHDSIIS</sequence>
<organism evidence="2 3">
    <name type="scientific">Glossina austeni</name>
    <name type="common">Savannah tsetse fly</name>
    <dbReference type="NCBI Taxonomy" id="7395"/>
    <lineage>
        <taxon>Eukaryota</taxon>
        <taxon>Metazoa</taxon>
        <taxon>Ecdysozoa</taxon>
        <taxon>Arthropoda</taxon>
        <taxon>Hexapoda</taxon>
        <taxon>Insecta</taxon>
        <taxon>Pterygota</taxon>
        <taxon>Neoptera</taxon>
        <taxon>Endopterygota</taxon>
        <taxon>Diptera</taxon>
        <taxon>Brachycera</taxon>
        <taxon>Muscomorpha</taxon>
        <taxon>Hippoboscoidea</taxon>
        <taxon>Glossinidae</taxon>
        <taxon>Glossina</taxon>
    </lineage>
</organism>
<proteinExistence type="predicted"/>
<dbReference type="VEuPathDB" id="VectorBase:GAUT006220"/>
<dbReference type="Proteomes" id="UP000078200">
    <property type="component" value="Unassembled WGS sequence"/>
</dbReference>
<accession>A0A1A9UIR2</accession>
<evidence type="ECO:0000256" key="1">
    <source>
        <dbReference type="SAM" id="Phobius"/>
    </source>
</evidence>
<evidence type="ECO:0000313" key="3">
    <source>
        <dbReference type="Proteomes" id="UP000078200"/>
    </source>
</evidence>
<keyword evidence="1" id="KW-0472">Membrane</keyword>
<keyword evidence="1" id="KW-0812">Transmembrane</keyword>
<feature type="transmembrane region" description="Helical" evidence="1">
    <location>
        <begin position="72"/>
        <end position="93"/>
    </location>
</feature>
<dbReference type="AlphaFoldDB" id="A0A1A9UIR2"/>
<keyword evidence="1" id="KW-1133">Transmembrane helix</keyword>
<protein>
    <submittedName>
        <fullName evidence="2">Uncharacterized protein</fullName>
    </submittedName>
</protein>
<name>A0A1A9UIR2_GLOAU</name>
<dbReference type="EnsemblMetazoa" id="GAUT006220-RA">
    <property type="protein sequence ID" value="GAUT006220-PA"/>
    <property type="gene ID" value="GAUT006220"/>
</dbReference>
<reference evidence="2" key="1">
    <citation type="submission" date="2020-05" db="UniProtKB">
        <authorList>
            <consortium name="EnsemblMetazoa"/>
        </authorList>
    </citation>
    <scope>IDENTIFICATION</scope>
    <source>
        <strain evidence="2">TTRI</strain>
    </source>
</reference>